<name>A0A8R7Q9U7_TRIUA</name>
<feature type="signal peptide" evidence="2">
    <location>
        <begin position="1"/>
        <end position="20"/>
    </location>
</feature>
<accession>A0A8R7Q9U7</accession>
<evidence type="ECO:0000313" key="3">
    <source>
        <dbReference type="EnsemblPlants" id="TuG1812G0500000249.01.T01.cds404563"/>
    </source>
</evidence>
<feature type="compositionally biased region" description="Low complexity" evidence="1">
    <location>
        <begin position="269"/>
        <end position="278"/>
    </location>
</feature>
<evidence type="ECO:0000313" key="4">
    <source>
        <dbReference type="Proteomes" id="UP000015106"/>
    </source>
</evidence>
<evidence type="ECO:0000256" key="1">
    <source>
        <dbReference type="SAM" id="MobiDB-lite"/>
    </source>
</evidence>
<feature type="chain" id="PRO_5035885076" evidence="2">
    <location>
        <begin position="21"/>
        <end position="366"/>
    </location>
</feature>
<feature type="compositionally biased region" description="Basic and acidic residues" evidence="1">
    <location>
        <begin position="339"/>
        <end position="354"/>
    </location>
</feature>
<dbReference type="Gramene" id="TuG1812G0500000249.01.T01">
    <property type="protein sequence ID" value="TuG1812G0500000249.01.T01.cds404563"/>
    <property type="gene ID" value="TuG1812G0500000249.01"/>
</dbReference>
<feature type="compositionally biased region" description="Basic and acidic residues" evidence="1">
    <location>
        <begin position="202"/>
        <end position="213"/>
    </location>
</feature>
<proteinExistence type="predicted"/>
<organism evidence="3 4">
    <name type="scientific">Triticum urartu</name>
    <name type="common">Red wild einkorn</name>
    <name type="synonym">Crithodium urartu</name>
    <dbReference type="NCBI Taxonomy" id="4572"/>
    <lineage>
        <taxon>Eukaryota</taxon>
        <taxon>Viridiplantae</taxon>
        <taxon>Streptophyta</taxon>
        <taxon>Embryophyta</taxon>
        <taxon>Tracheophyta</taxon>
        <taxon>Spermatophyta</taxon>
        <taxon>Magnoliopsida</taxon>
        <taxon>Liliopsida</taxon>
        <taxon>Poales</taxon>
        <taxon>Poaceae</taxon>
        <taxon>BOP clade</taxon>
        <taxon>Pooideae</taxon>
        <taxon>Triticodae</taxon>
        <taxon>Triticeae</taxon>
        <taxon>Triticinae</taxon>
        <taxon>Triticum</taxon>
    </lineage>
</organism>
<reference evidence="3" key="3">
    <citation type="submission" date="2022-06" db="UniProtKB">
        <authorList>
            <consortium name="EnsemblPlants"/>
        </authorList>
    </citation>
    <scope>IDENTIFICATION</scope>
</reference>
<dbReference type="AlphaFoldDB" id="A0A8R7Q9U7"/>
<reference evidence="3" key="2">
    <citation type="submission" date="2018-03" db="EMBL/GenBank/DDBJ databases">
        <title>The Triticum urartu genome reveals the dynamic nature of wheat genome evolution.</title>
        <authorList>
            <person name="Ling H."/>
            <person name="Ma B."/>
            <person name="Shi X."/>
            <person name="Liu H."/>
            <person name="Dong L."/>
            <person name="Sun H."/>
            <person name="Cao Y."/>
            <person name="Gao Q."/>
            <person name="Zheng S."/>
            <person name="Li Y."/>
            <person name="Yu Y."/>
            <person name="Du H."/>
            <person name="Qi M."/>
            <person name="Li Y."/>
            <person name="Yu H."/>
            <person name="Cui Y."/>
            <person name="Wang N."/>
            <person name="Chen C."/>
            <person name="Wu H."/>
            <person name="Zhao Y."/>
            <person name="Zhang J."/>
            <person name="Li Y."/>
            <person name="Zhou W."/>
            <person name="Zhang B."/>
            <person name="Hu W."/>
            <person name="Eijk M."/>
            <person name="Tang J."/>
            <person name="Witsenboer H."/>
            <person name="Zhao S."/>
            <person name="Li Z."/>
            <person name="Zhang A."/>
            <person name="Wang D."/>
            <person name="Liang C."/>
        </authorList>
    </citation>
    <scope>NUCLEOTIDE SEQUENCE [LARGE SCALE GENOMIC DNA]</scope>
    <source>
        <strain evidence="3">cv. G1812</strain>
    </source>
</reference>
<protein>
    <submittedName>
        <fullName evidence="3">Uncharacterized protein</fullName>
    </submittedName>
</protein>
<feature type="region of interest" description="Disordered" evidence="1">
    <location>
        <begin position="174"/>
        <end position="311"/>
    </location>
</feature>
<reference evidence="4" key="1">
    <citation type="journal article" date="2013" name="Nature">
        <title>Draft genome of the wheat A-genome progenitor Triticum urartu.</title>
        <authorList>
            <person name="Ling H.Q."/>
            <person name="Zhao S."/>
            <person name="Liu D."/>
            <person name="Wang J."/>
            <person name="Sun H."/>
            <person name="Zhang C."/>
            <person name="Fan H."/>
            <person name="Li D."/>
            <person name="Dong L."/>
            <person name="Tao Y."/>
            <person name="Gao C."/>
            <person name="Wu H."/>
            <person name="Li Y."/>
            <person name="Cui Y."/>
            <person name="Guo X."/>
            <person name="Zheng S."/>
            <person name="Wang B."/>
            <person name="Yu K."/>
            <person name="Liang Q."/>
            <person name="Yang W."/>
            <person name="Lou X."/>
            <person name="Chen J."/>
            <person name="Feng M."/>
            <person name="Jian J."/>
            <person name="Zhang X."/>
            <person name="Luo G."/>
            <person name="Jiang Y."/>
            <person name="Liu J."/>
            <person name="Wang Z."/>
            <person name="Sha Y."/>
            <person name="Zhang B."/>
            <person name="Wu H."/>
            <person name="Tang D."/>
            <person name="Shen Q."/>
            <person name="Xue P."/>
            <person name="Zou S."/>
            <person name="Wang X."/>
            <person name="Liu X."/>
            <person name="Wang F."/>
            <person name="Yang Y."/>
            <person name="An X."/>
            <person name="Dong Z."/>
            <person name="Zhang K."/>
            <person name="Zhang X."/>
            <person name="Luo M.C."/>
            <person name="Dvorak J."/>
            <person name="Tong Y."/>
            <person name="Wang J."/>
            <person name="Yang H."/>
            <person name="Li Z."/>
            <person name="Wang D."/>
            <person name="Zhang A."/>
            <person name="Wang J."/>
        </authorList>
    </citation>
    <scope>NUCLEOTIDE SEQUENCE</scope>
    <source>
        <strain evidence="4">cv. G1812</strain>
    </source>
</reference>
<feature type="compositionally biased region" description="Low complexity" evidence="1">
    <location>
        <begin position="234"/>
        <end position="249"/>
    </location>
</feature>
<sequence>MYGFVLLLLLSLIFYKRTVSRGSDLSHSAGYWRPKFARRRAPKKATQSTASAVAGSFPAARPARMTGTNAARGNLPPRLSISIFISTDDPVLGSDGVCSAKEGAGITKASVLTGSGCSTSPSVEHEASFALGFFCSVLEIIFLSDLLGFLLGVAGSSPPEGRGEGASLFLSESEQLDGPGASSASRIGETGAGPRESGSSAGREERRRRREADSIQSNDSEAMVKAATVPSLHTARSASATAPPSARSSGRGRKKAAPLGASSRRTTGAEDSSTTTGESGPGDGGSEGVSPTSTGVSGGDGGSARAVGRRGLRGFLRRPWFLTTRSAREVGKPVWTGTRDGERRAASRRPREGRLSGPGIAGGEHA</sequence>
<feature type="compositionally biased region" description="Low complexity" evidence="1">
    <location>
        <begin position="192"/>
        <end position="201"/>
    </location>
</feature>
<dbReference type="Proteomes" id="UP000015106">
    <property type="component" value="Chromosome 5"/>
</dbReference>
<keyword evidence="2" id="KW-0732">Signal</keyword>
<keyword evidence="4" id="KW-1185">Reference proteome</keyword>
<evidence type="ECO:0000256" key="2">
    <source>
        <dbReference type="SAM" id="SignalP"/>
    </source>
</evidence>
<dbReference type="EnsemblPlants" id="TuG1812G0500000249.01.T01">
    <property type="protein sequence ID" value="TuG1812G0500000249.01.T01.cds404563"/>
    <property type="gene ID" value="TuG1812G0500000249.01"/>
</dbReference>
<feature type="region of interest" description="Disordered" evidence="1">
    <location>
        <begin position="328"/>
        <end position="366"/>
    </location>
</feature>